<sequence>PFYTAKQYEMNLSGQQIQALDGCNSFPNMQKLFIQNTQVASLAKIEKLSRLLHLNISGCPITSFTPISMLKRLLTVTAVGCQISSLKGLESNLALLELNLMQNQISRCSELQPLRNFRRMHTLNLLENPVIQDPDFGEFMVEQNLKGLIKFNDEPIPEELHRAYHPQKYMEKVDKYRPQSIMNYQYENELKLMIRQFNLTGLGYVTKKMNICFVNNERISFKLDIFFSQSKLEEFFLQNPLRIQNEKLFLTNSDLIKKKITLKNPENSSVNEVEVFVFADELFFVFKKAFEKFALEKELFQRIRAVQVTFQFLNTNLAFRRQNNLFDLQFVIFVRQDLLLGDRLQTIHKVNKIVDQCQSCSFVVCLSEFTDQDLQNEDLSCYSILNELDGEVFQWLNFNSPAYFYVIKQNEKIIGTDVLEEAIDQLGQILDVKFVEEATEVEEEEEEPYVKPEKQEDEYEYEYVYEEEHEPSQHEQVDLTLSQLKPKTKIAY</sequence>
<evidence type="ECO:0000256" key="1">
    <source>
        <dbReference type="ARBA" id="ARBA00022614"/>
    </source>
</evidence>
<proteinExistence type="predicted"/>
<dbReference type="Gene3D" id="3.80.10.10">
    <property type="entry name" value="Ribonuclease Inhibitor"/>
    <property type="match status" value="1"/>
</dbReference>
<accession>A0A146KC99</accession>
<dbReference type="SUPFAM" id="SSF52075">
    <property type="entry name" value="Outer arm dynein light chain 1"/>
    <property type="match status" value="1"/>
</dbReference>
<feature type="non-terminal residue" evidence="3">
    <location>
        <position position="492"/>
    </location>
</feature>
<dbReference type="InterPro" id="IPR032675">
    <property type="entry name" value="LRR_dom_sf"/>
</dbReference>
<dbReference type="EMBL" id="GDID01003515">
    <property type="protein sequence ID" value="JAP93091.1"/>
    <property type="molecule type" value="Transcribed_RNA"/>
</dbReference>
<dbReference type="PANTHER" id="PTHR46652">
    <property type="entry name" value="LEUCINE-RICH REPEAT AND IQ DOMAIN-CONTAINING PROTEIN 1-RELATED"/>
    <property type="match status" value="1"/>
</dbReference>
<name>A0A146KC99_9EUKA</name>
<dbReference type="PANTHER" id="PTHR46652:SF3">
    <property type="entry name" value="LEUCINE-RICH REPEAT-CONTAINING PROTEIN 9"/>
    <property type="match status" value="1"/>
</dbReference>
<feature type="non-terminal residue" evidence="3">
    <location>
        <position position="1"/>
    </location>
</feature>
<reference evidence="3" key="1">
    <citation type="submission" date="2015-07" db="EMBL/GenBank/DDBJ databases">
        <title>Adaptation to a free-living lifestyle via gene acquisitions in the diplomonad Trepomonas sp. PC1.</title>
        <authorList>
            <person name="Xu F."/>
            <person name="Jerlstrom-Hultqvist J."/>
            <person name="Kolisko M."/>
            <person name="Simpson A.G.B."/>
            <person name="Roger A.J."/>
            <person name="Svard S.G."/>
            <person name="Andersson J.O."/>
        </authorList>
    </citation>
    <scope>NUCLEOTIDE SEQUENCE</scope>
    <source>
        <strain evidence="3">PC1</strain>
    </source>
</reference>
<organism evidence="3">
    <name type="scientific">Trepomonas sp. PC1</name>
    <dbReference type="NCBI Taxonomy" id="1076344"/>
    <lineage>
        <taxon>Eukaryota</taxon>
        <taxon>Metamonada</taxon>
        <taxon>Diplomonadida</taxon>
        <taxon>Hexamitidae</taxon>
        <taxon>Hexamitinae</taxon>
        <taxon>Trepomonas</taxon>
    </lineage>
</organism>
<dbReference type="InterPro" id="IPR050836">
    <property type="entry name" value="SDS22/Internalin_LRR"/>
</dbReference>
<keyword evidence="2" id="KW-0677">Repeat</keyword>
<protein>
    <submittedName>
        <fullName evidence="3">Leucine rich repeats-containing protein</fullName>
    </submittedName>
</protein>
<gene>
    <name evidence="3" type="ORF">TPC1_14749</name>
</gene>
<evidence type="ECO:0000256" key="2">
    <source>
        <dbReference type="ARBA" id="ARBA00022737"/>
    </source>
</evidence>
<keyword evidence="1" id="KW-0433">Leucine-rich repeat</keyword>
<dbReference type="AlphaFoldDB" id="A0A146KC99"/>
<evidence type="ECO:0000313" key="3">
    <source>
        <dbReference type="EMBL" id="JAP93091.1"/>
    </source>
</evidence>